<keyword evidence="1" id="KW-0472">Membrane</keyword>
<keyword evidence="2" id="KW-0732">Signal</keyword>
<evidence type="ECO:0000256" key="2">
    <source>
        <dbReference type="SAM" id="SignalP"/>
    </source>
</evidence>
<gene>
    <name evidence="6" type="ORF">WMY93_019367</name>
</gene>
<evidence type="ECO:0000259" key="5">
    <source>
        <dbReference type="Pfam" id="PF23668"/>
    </source>
</evidence>
<feature type="domain" description="CDCP1 second and fifth CUB" evidence="5">
    <location>
        <begin position="734"/>
        <end position="830"/>
    </location>
</feature>
<dbReference type="Pfam" id="PF23665">
    <property type="entry name" value="CDCP1_CUB_6"/>
    <property type="match status" value="2"/>
</dbReference>
<dbReference type="InterPro" id="IPR056266">
    <property type="entry name" value="CDCP1_CUB_3rd_6th"/>
</dbReference>
<feature type="signal peptide" evidence="2">
    <location>
        <begin position="1"/>
        <end position="23"/>
    </location>
</feature>
<feature type="domain" description="CDCP1 first CUB" evidence="4">
    <location>
        <begin position="344"/>
        <end position="413"/>
    </location>
</feature>
<comment type="caution">
    <text evidence="6">The sequence shown here is derived from an EMBL/GenBank/DDBJ whole genome shotgun (WGS) entry which is preliminary data.</text>
</comment>
<dbReference type="PANTHER" id="PTHR14477">
    <property type="entry name" value="CUB DOMAIN-CONTAINING PROTEIN 1"/>
    <property type="match status" value="1"/>
</dbReference>
<dbReference type="Pfam" id="PF23667">
    <property type="entry name" value="CUB_CDCP1_1"/>
    <property type="match status" value="3"/>
</dbReference>
<feature type="domain" description="CDCP1 third and sixth CUB" evidence="3">
    <location>
        <begin position="837"/>
        <end position="948"/>
    </location>
</feature>
<keyword evidence="1" id="KW-1133">Transmembrane helix</keyword>
<dbReference type="InterPro" id="IPR056269">
    <property type="entry name" value="CUB_CDCP1_2nd_5th"/>
</dbReference>
<dbReference type="Gene3D" id="2.60.120.290">
    <property type="entry name" value="Spermadhesin, CUB domain"/>
    <property type="match status" value="1"/>
</dbReference>
<protein>
    <recommendedName>
        <fullName evidence="8">CUB domain-containing protein 1</fullName>
    </recommendedName>
</protein>
<dbReference type="PANTHER" id="PTHR14477:SF1">
    <property type="entry name" value="CUB DOMAIN-CONTAINING PROTEIN 1"/>
    <property type="match status" value="1"/>
</dbReference>
<feature type="domain" description="CDCP1 second and fifth CUB" evidence="5">
    <location>
        <begin position="421"/>
        <end position="525"/>
    </location>
</feature>
<feature type="domain" description="CDCP1 second and fifth CUB" evidence="5">
    <location>
        <begin position="109"/>
        <end position="201"/>
    </location>
</feature>
<feature type="chain" id="PRO_5043855601" description="CUB domain-containing protein 1" evidence="2">
    <location>
        <begin position="24"/>
        <end position="1148"/>
    </location>
</feature>
<keyword evidence="7" id="KW-1185">Reference proteome</keyword>
<feature type="domain" description="CDCP1 first CUB" evidence="4">
    <location>
        <begin position="26"/>
        <end position="96"/>
    </location>
</feature>
<dbReference type="SUPFAM" id="SSF49854">
    <property type="entry name" value="Spermadhesin, CUB domain"/>
    <property type="match status" value="1"/>
</dbReference>
<evidence type="ECO:0000259" key="3">
    <source>
        <dbReference type="Pfam" id="PF23665"/>
    </source>
</evidence>
<name>A0AAW0NI74_9GOBI</name>
<dbReference type="EMBL" id="JBBPFD010000014">
    <property type="protein sequence ID" value="KAK7898514.1"/>
    <property type="molecule type" value="Genomic_DNA"/>
</dbReference>
<accession>A0AAW0NI74</accession>
<dbReference type="InterPro" id="IPR056268">
    <property type="entry name" value="CUB_CDCP1_1st"/>
</dbReference>
<feature type="transmembrane region" description="Helical" evidence="1">
    <location>
        <begin position="956"/>
        <end position="980"/>
    </location>
</feature>
<dbReference type="InterPro" id="IPR035914">
    <property type="entry name" value="Sperma_CUB_dom_sf"/>
</dbReference>
<evidence type="ECO:0008006" key="8">
    <source>
        <dbReference type="Google" id="ProtNLM"/>
    </source>
</evidence>
<evidence type="ECO:0000313" key="6">
    <source>
        <dbReference type="EMBL" id="KAK7898514.1"/>
    </source>
</evidence>
<feature type="domain" description="CDCP1 third and sixth CUB" evidence="3">
    <location>
        <begin position="535"/>
        <end position="632"/>
    </location>
</feature>
<organism evidence="6 7">
    <name type="scientific">Mugilogobius chulae</name>
    <name type="common">yellowstripe goby</name>
    <dbReference type="NCBI Taxonomy" id="88201"/>
    <lineage>
        <taxon>Eukaryota</taxon>
        <taxon>Metazoa</taxon>
        <taxon>Chordata</taxon>
        <taxon>Craniata</taxon>
        <taxon>Vertebrata</taxon>
        <taxon>Euteleostomi</taxon>
        <taxon>Actinopterygii</taxon>
        <taxon>Neopterygii</taxon>
        <taxon>Teleostei</taxon>
        <taxon>Neoteleostei</taxon>
        <taxon>Acanthomorphata</taxon>
        <taxon>Gobiaria</taxon>
        <taxon>Gobiiformes</taxon>
        <taxon>Gobioidei</taxon>
        <taxon>Gobiidae</taxon>
        <taxon>Gobionellinae</taxon>
        <taxon>Mugilogobius</taxon>
    </lineage>
</organism>
<feature type="domain" description="CDCP1 first CUB" evidence="4">
    <location>
        <begin position="206"/>
        <end position="273"/>
    </location>
</feature>
<sequence length="1148" mass="126169">MRFQRITLLFGVALAAVLRATDALDTAVRPDTGSSVTVSTERSDCSVCELAGVNATETACQQSRLLTPEQEVKLRFKCSEPVEQAFSVSVSHTIACTKDSCSPASAPVQDLLSDLPRTYIWELSAPPKTAVSLDPQGKGLSKTTTPCPDGVQLSVSKSKSDPEEQFCLGGPTEALDVKDGAVVKLKMNPKMTVGPRAFTVTPIKGRTMEVTVGPETEVILTRKPSDPECEVCSGGDCSDSTKTITNSDKLQLEFSCAKPQNVFTVKISGKIACTETSCSPDAAKYFLTSSKNSGPPKKSSYCRGTSLSSLSLPGQTNVVLEVPKDQDVDATLFTATAAKRGSRMLAITTDSDTKVTIKRDPPGPDCDVCVTQDSKQTCSHKQVLRDPKNVSVEFSCSSPQDLFTVEIIRDIDCSTKVCTGNVFQTEYSMFPDFNRTFIWDLKVTPAQAFQLHFPEPGMRQIPNKQLCPDDHTYSMVTYLRTGPATIGTFCKGGPVSSLLVRYKGRMFLEVPGTRKQDPVDFTFSQGPHNEMVAIVKVNLPRGVSNTSFITPNYPADFPDKEEMRWDFVVPGMHNYSLSFTDFNLPECLSDDVVLEYHKSDKKVTKLSLYDAQPKHQQGNFEMVLKNCATNRTLPGLTLSFKVSLMRSGHPVLCTVDLSKQPALSVQIDKVGSDPYCEMTIDSKLQTKINVASGTKAKLSFLDCPNEDVQLRATQLIECQSSSCPEQVLSTPKLDSCLPMPLHNVTWSIVMPKHSTVDLTAPVGTLRQSLPASGQDCTGPVFLHLEESDGESMGEFCFGGPIQKIQAHTNISITGKTSDFKNYKGTFLNVSFSPEIHETIIYSVNANPLGPVLLATPNWPRGMSPTSTVSWIMSVPSNYEALLNFPNVSQPKCAERHTCVKVQMLGHEEELMSRREDEEIEKLTIPQSFYLNVSNCEPEEGEFGVVAEVTLQKKSNLLAIILGIVGALLLLLILLVVVCVVMKKKKQKLSKESSIYMGKGNIFRPNDRTFSKTRSDNDSHVYASIDETMMYGHLLGDGTYSDSDHYKGIQTDSYNTFTGPTDAPALPTITEPETEPELDQYHGFLQPADTFMPPRPRTPINRQDSLGFQDRRMMDNELYTFKSTGEFNTIRLSGADFEPQPGDTVSEEL</sequence>
<reference evidence="7" key="1">
    <citation type="submission" date="2024-04" db="EMBL/GenBank/DDBJ databases">
        <title>Salinicola lusitanus LLJ914,a marine bacterium isolated from the Okinawa Trough.</title>
        <authorList>
            <person name="Li J."/>
        </authorList>
    </citation>
    <scope>NUCLEOTIDE SEQUENCE [LARGE SCALE GENOMIC DNA]</scope>
</reference>
<evidence type="ECO:0000256" key="1">
    <source>
        <dbReference type="SAM" id="Phobius"/>
    </source>
</evidence>
<proteinExistence type="predicted"/>
<evidence type="ECO:0000313" key="7">
    <source>
        <dbReference type="Proteomes" id="UP001460270"/>
    </source>
</evidence>
<keyword evidence="1" id="KW-0812">Transmembrane</keyword>
<dbReference type="InterPro" id="IPR038811">
    <property type="entry name" value="CDCP1"/>
</dbReference>
<dbReference type="AlphaFoldDB" id="A0AAW0NI74"/>
<evidence type="ECO:0000259" key="4">
    <source>
        <dbReference type="Pfam" id="PF23667"/>
    </source>
</evidence>
<dbReference type="Proteomes" id="UP001460270">
    <property type="component" value="Unassembled WGS sequence"/>
</dbReference>
<dbReference type="Pfam" id="PF23668">
    <property type="entry name" value="CUB_CDCP1_2"/>
    <property type="match status" value="3"/>
</dbReference>